<sequence>MENKKAPARNVDEYIADSPESVRPLLEQLRTTIKKAAPGAEEKISYAIPAFILHGHPVAYFAAFKKHIGFYPAPRQHPLFEKTLAAYKGGKGTVQFPLDSPLPLDLIRKMVKYRAEQARARKV</sequence>
<accession>A0ABP8FFU6</accession>
<evidence type="ECO:0000313" key="2">
    <source>
        <dbReference type="EMBL" id="GAA4302868.1"/>
    </source>
</evidence>
<dbReference type="Gene3D" id="3.90.1150.200">
    <property type="match status" value="1"/>
</dbReference>
<dbReference type="InterPro" id="IPR014922">
    <property type="entry name" value="YdhG-like"/>
</dbReference>
<proteinExistence type="predicted"/>
<dbReference type="EMBL" id="BAABFN010000001">
    <property type="protein sequence ID" value="GAA4302868.1"/>
    <property type="molecule type" value="Genomic_DNA"/>
</dbReference>
<organism evidence="2 3">
    <name type="scientific">Compostibacter hankyongensis</name>
    <dbReference type="NCBI Taxonomy" id="1007089"/>
    <lineage>
        <taxon>Bacteria</taxon>
        <taxon>Pseudomonadati</taxon>
        <taxon>Bacteroidota</taxon>
        <taxon>Chitinophagia</taxon>
        <taxon>Chitinophagales</taxon>
        <taxon>Chitinophagaceae</taxon>
        <taxon>Compostibacter</taxon>
    </lineage>
</organism>
<evidence type="ECO:0000259" key="1">
    <source>
        <dbReference type="Pfam" id="PF08818"/>
    </source>
</evidence>
<dbReference type="Proteomes" id="UP001501207">
    <property type="component" value="Unassembled WGS sequence"/>
</dbReference>
<reference evidence="3" key="1">
    <citation type="journal article" date="2019" name="Int. J. Syst. Evol. Microbiol.">
        <title>The Global Catalogue of Microorganisms (GCM) 10K type strain sequencing project: providing services to taxonomists for standard genome sequencing and annotation.</title>
        <authorList>
            <consortium name="The Broad Institute Genomics Platform"/>
            <consortium name="The Broad Institute Genome Sequencing Center for Infectious Disease"/>
            <person name="Wu L."/>
            <person name="Ma J."/>
        </authorList>
    </citation>
    <scope>NUCLEOTIDE SEQUENCE [LARGE SCALE GENOMIC DNA]</scope>
    <source>
        <strain evidence="3">JCM 17664</strain>
    </source>
</reference>
<dbReference type="SUPFAM" id="SSF159888">
    <property type="entry name" value="YdhG-like"/>
    <property type="match status" value="1"/>
</dbReference>
<evidence type="ECO:0000313" key="3">
    <source>
        <dbReference type="Proteomes" id="UP001501207"/>
    </source>
</evidence>
<dbReference type="RefSeq" id="WP_344975008.1">
    <property type="nucleotide sequence ID" value="NZ_BAABFN010000001.1"/>
</dbReference>
<dbReference type="Pfam" id="PF08818">
    <property type="entry name" value="DUF1801"/>
    <property type="match status" value="1"/>
</dbReference>
<comment type="caution">
    <text evidence="2">The sequence shown here is derived from an EMBL/GenBank/DDBJ whole genome shotgun (WGS) entry which is preliminary data.</text>
</comment>
<feature type="domain" description="YdhG-like" evidence="1">
    <location>
        <begin position="23"/>
        <end position="113"/>
    </location>
</feature>
<keyword evidence="3" id="KW-1185">Reference proteome</keyword>
<gene>
    <name evidence="2" type="ORF">GCM10023143_05630</name>
</gene>
<protein>
    <submittedName>
        <fullName evidence="2">DUF1801 domain-containing protein</fullName>
    </submittedName>
</protein>
<name>A0ABP8FFU6_9BACT</name>